<sequence>MPTVFYTCTLILVLSLLACFGIYWLLRRQPLPVARLSRQELLIAFGYKLLFGCGYGYIFLRYFGGDDTWMLNNSSLFEQDRLLQDPWLFLDDLKPWLAFQRNPTFISGLNNLLGDLEYQTISKSLAIFNFISGGNYYINIVFFSFITFWGHYWLFSLLVKLYPARRRWLFGLIFFFPPVVFWLSGIRGDGLLFFFFALTLLQFHKWLQDGRKTALAGVLLGLFGVMVYRSQVAMVLFPALAAWAWTVRGRQKAWLCFGITWLLSLLLFFASSTLPGKLNLPASVAEKQHDYQVLNGNTRYALEPLEPSVSSYVQVFPQAVLNSFFRPFPWEARGPLQVLAALDGLLFWLLAALLVWQWWKSGRQLSTDPLLWTLFCFGITLYIFIGYTVPFPGAIVRYKIVPELGFYTCWMVLLRPFSARAGNTVGRTN</sequence>
<dbReference type="AlphaFoldDB" id="A0AAJ5WRM3"/>
<dbReference type="Proteomes" id="UP001220610">
    <property type="component" value="Chromosome"/>
</dbReference>
<keyword evidence="1" id="KW-0812">Transmembrane</keyword>
<evidence type="ECO:0000313" key="2">
    <source>
        <dbReference type="EMBL" id="WEK35427.1"/>
    </source>
</evidence>
<dbReference type="EMBL" id="CP119311">
    <property type="protein sequence ID" value="WEK35427.1"/>
    <property type="molecule type" value="Genomic_DNA"/>
</dbReference>
<evidence type="ECO:0000313" key="3">
    <source>
        <dbReference type="Proteomes" id="UP001220610"/>
    </source>
</evidence>
<reference evidence="2" key="1">
    <citation type="submission" date="2023-03" db="EMBL/GenBank/DDBJ databases">
        <title>Andean soil-derived lignocellulolytic bacterial consortium as a source of novel taxa and putative plastic-active enzymes.</title>
        <authorList>
            <person name="Diaz-Garcia L."/>
            <person name="Chuvochina M."/>
            <person name="Feuerriegel G."/>
            <person name="Bunk B."/>
            <person name="Sproer C."/>
            <person name="Streit W.R."/>
            <person name="Rodriguez L.M."/>
            <person name="Overmann J."/>
            <person name="Jimenez D.J."/>
        </authorList>
    </citation>
    <scope>NUCLEOTIDE SEQUENCE</scope>
    <source>
        <strain evidence="2">MAG 7</strain>
    </source>
</reference>
<protein>
    <submittedName>
        <fullName evidence="2">Uncharacterized protein</fullName>
    </submittedName>
</protein>
<feature type="transmembrane region" description="Helical" evidence="1">
    <location>
        <begin position="6"/>
        <end position="26"/>
    </location>
</feature>
<feature type="transmembrane region" description="Helical" evidence="1">
    <location>
        <begin position="47"/>
        <end position="64"/>
    </location>
</feature>
<proteinExistence type="predicted"/>
<feature type="transmembrane region" description="Helical" evidence="1">
    <location>
        <begin position="219"/>
        <end position="245"/>
    </location>
</feature>
<keyword evidence="1" id="KW-1133">Transmembrane helix</keyword>
<keyword evidence="1" id="KW-0472">Membrane</keyword>
<feature type="transmembrane region" description="Helical" evidence="1">
    <location>
        <begin position="371"/>
        <end position="389"/>
    </location>
</feature>
<feature type="transmembrane region" description="Helical" evidence="1">
    <location>
        <begin position="136"/>
        <end position="155"/>
    </location>
</feature>
<gene>
    <name evidence="2" type="ORF">P0Y53_23285</name>
</gene>
<name>A0AAJ5WRM3_9BACT</name>
<feature type="transmembrane region" description="Helical" evidence="1">
    <location>
        <begin position="251"/>
        <end position="270"/>
    </location>
</feature>
<accession>A0AAJ5WRM3</accession>
<organism evidence="2 3">
    <name type="scientific">Candidatus Pseudobacter hemicellulosilyticus</name>
    <dbReference type="NCBI Taxonomy" id="3121375"/>
    <lineage>
        <taxon>Bacteria</taxon>
        <taxon>Pseudomonadati</taxon>
        <taxon>Bacteroidota</taxon>
        <taxon>Chitinophagia</taxon>
        <taxon>Chitinophagales</taxon>
        <taxon>Chitinophagaceae</taxon>
        <taxon>Pseudobacter</taxon>
    </lineage>
</organism>
<evidence type="ECO:0000256" key="1">
    <source>
        <dbReference type="SAM" id="Phobius"/>
    </source>
</evidence>
<feature type="transmembrane region" description="Helical" evidence="1">
    <location>
        <begin position="336"/>
        <end position="359"/>
    </location>
</feature>
<feature type="transmembrane region" description="Helical" evidence="1">
    <location>
        <begin position="167"/>
        <end position="184"/>
    </location>
</feature>